<dbReference type="Pfam" id="PF19593">
    <property type="entry name" value="DUF6098"/>
    <property type="match status" value="1"/>
</dbReference>
<protein>
    <submittedName>
        <fullName evidence="1">Uncharacterized protein</fullName>
    </submittedName>
</protein>
<gene>
    <name evidence="1" type="ORF">SAMN05216184_1246</name>
</gene>
<dbReference type="RefSeq" id="WP_110853925.1">
    <property type="nucleotide sequence ID" value="NZ_QKLZ01000024.1"/>
</dbReference>
<reference evidence="1 2" key="1">
    <citation type="submission" date="2016-10" db="EMBL/GenBank/DDBJ databases">
        <authorList>
            <person name="Cai Z."/>
        </authorList>
    </citation>
    <scope>NUCLEOTIDE SEQUENCE [LARGE SCALE GENOMIC DNA]</scope>
    <source>
        <strain evidence="1 2">CGMCC 1.10826</strain>
    </source>
</reference>
<dbReference type="InterPro" id="IPR046080">
    <property type="entry name" value="DUF6098"/>
</dbReference>
<dbReference type="Proteomes" id="UP000250222">
    <property type="component" value="Unassembled WGS sequence"/>
</dbReference>
<dbReference type="EMBL" id="UETB01000024">
    <property type="protein sequence ID" value="SSA47262.1"/>
    <property type="molecule type" value="Genomic_DNA"/>
</dbReference>
<keyword evidence="2" id="KW-1185">Reference proteome</keyword>
<name>A0A2Y9C122_9MICO</name>
<organism evidence="1 2">
    <name type="scientific">Georgenia satyanarayanai</name>
    <dbReference type="NCBI Taxonomy" id="860221"/>
    <lineage>
        <taxon>Bacteria</taxon>
        <taxon>Bacillati</taxon>
        <taxon>Actinomycetota</taxon>
        <taxon>Actinomycetes</taxon>
        <taxon>Micrococcales</taxon>
        <taxon>Bogoriellaceae</taxon>
        <taxon>Georgenia</taxon>
    </lineage>
</organism>
<evidence type="ECO:0000313" key="2">
    <source>
        <dbReference type="Proteomes" id="UP000250222"/>
    </source>
</evidence>
<evidence type="ECO:0000313" key="1">
    <source>
        <dbReference type="EMBL" id="SSA47262.1"/>
    </source>
</evidence>
<accession>A0A2Y9C122</accession>
<sequence>MTLFNPSGGDTDFAEVQPGGHELPVLDSLGEVVGVCATHDDVYLRFSYTPDDSDMSTRRERESGYLLPGVPAWPLCPEPWWGAGSRTWIARQLIRHSHLAYSGIEPWLVSGQVRGRGPDCEPLIAHLTPIARVGRKALVEADESYAAWQTRSFRSLTG</sequence>
<dbReference type="OrthoDB" id="3531920at2"/>
<proteinExistence type="predicted"/>
<dbReference type="AlphaFoldDB" id="A0A2Y9C122"/>